<dbReference type="Gene3D" id="1.20.1280.50">
    <property type="match status" value="1"/>
</dbReference>
<organism evidence="7 8">
    <name type="scientific">Linnemannia gamsii</name>
    <dbReference type="NCBI Taxonomy" id="64522"/>
    <lineage>
        <taxon>Eukaryota</taxon>
        <taxon>Fungi</taxon>
        <taxon>Fungi incertae sedis</taxon>
        <taxon>Mucoromycota</taxon>
        <taxon>Mortierellomycotina</taxon>
        <taxon>Mortierellomycetes</taxon>
        <taxon>Mortierellales</taxon>
        <taxon>Mortierellaceae</taxon>
        <taxon>Linnemannia</taxon>
    </lineage>
</organism>
<feature type="compositionally biased region" description="Polar residues" evidence="5">
    <location>
        <begin position="179"/>
        <end position="192"/>
    </location>
</feature>
<keyword evidence="2" id="KW-0677">Repeat</keyword>
<dbReference type="PROSITE" id="PS50181">
    <property type="entry name" value="FBOX"/>
    <property type="match status" value="1"/>
</dbReference>
<feature type="region of interest" description="Disordered" evidence="5">
    <location>
        <begin position="258"/>
        <end position="289"/>
    </location>
</feature>
<comment type="caution">
    <text evidence="7">The sequence shown here is derived from an EMBL/GenBank/DDBJ whole genome shotgun (WGS) entry which is preliminary data.</text>
</comment>
<dbReference type="Gene3D" id="2.130.10.10">
    <property type="entry name" value="YVTN repeat-like/Quinoprotein amine dehydrogenase"/>
    <property type="match status" value="1"/>
</dbReference>
<dbReference type="Pfam" id="PF00400">
    <property type="entry name" value="WD40"/>
    <property type="match status" value="6"/>
</dbReference>
<feature type="region of interest" description="Disordered" evidence="5">
    <location>
        <begin position="159"/>
        <end position="199"/>
    </location>
</feature>
<dbReference type="InterPro" id="IPR020472">
    <property type="entry name" value="WD40_PAC1"/>
</dbReference>
<feature type="repeat" description="WD" evidence="3">
    <location>
        <begin position="738"/>
        <end position="777"/>
    </location>
</feature>
<evidence type="ECO:0000256" key="2">
    <source>
        <dbReference type="ARBA" id="ARBA00022737"/>
    </source>
</evidence>
<feature type="domain" description="F-box" evidence="6">
    <location>
        <begin position="62"/>
        <end position="110"/>
    </location>
</feature>
<evidence type="ECO:0000256" key="4">
    <source>
        <dbReference type="SAM" id="Coils"/>
    </source>
</evidence>
<proteinExistence type="predicted"/>
<evidence type="ECO:0000256" key="5">
    <source>
        <dbReference type="SAM" id="MobiDB-lite"/>
    </source>
</evidence>
<dbReference type="InterPro" id="IPR036047">
    <property type="entry name" value="F-box-like_dom_sf"/>
</dbReference>
<dbReference type="SUPFAM" id="SSF50978">
    <property type="entry name" value="WD40 repeat-like"/>
    <property type="match status" value="2"/>
</dbReference>
<feature type="repeat" description="WD" evidence="3">
    <location>
        <begin position="698"/>
        <end position="737"/>
    </location>
</feature>
<keyword evidence="1 3" id="KW-0853">WD repeat</keyword>
<dbReference type="PROSITE" id="PS00678">
    <property type="entry name" value="WD_REPEATS_1"/>
    <property type="match status" value="2"/>
</dbReference>
<keyword evidence="4" id="KW-0175">Coiled coil</keyword>
<sequence length="888" mass="95862">MVQTTATTRPPSPPTDTVPSLILAFQGLDPSAQMAFLNDLVLHCTTPQLAHLTNSIAPRLKRDFLRDLPLELSHHILSMIDEPKSLVRVSQVSKFWHQLVETEDWIWRAQCIRQFGPTSCSSLPSPRAHLVSPTSYLYTTSPTSLDAVSSTLKSLSLNNHSNSSSSSSSSPVSHRLSQGPGSMGSSTVSSAHPSPASMKPGDLSLLAAAAAAAATATIPASSSSVVTGSSSSSSSSGSNILTTTSTVLSSMLLANQSSLASPGSAGHSGSSSANHSRGVSPVSTVPGLRSSMPSRLSLASLTPQSLLTPTAASGSLASSLSFSPGLALSALSSLDNQSTILTAALTIDDDSLKQQQQQQQQQRQQQQDLQELQEQRQLQQQQYVRQLKMATSYKAYFKRRFMIDRNWISGHHSLISYTTPETGVVTSLQFDHHHIVVGCDNSRIQIFETTTGRLIRTLLGHLGGVWALEFVKGVGPTGEKMLVSGGCDRELRVWDMNTSKCRLVMPGHTGTIRCLKLHQLPVADSSSTANNTNNRNSTYSNSDSSNSYGFAEGYNYDQHCQDPQDYYGQQDEDGAPPRIKRRTRHQYHPHRPYLAITGSRDATLRVWDLQTGENKFVLQGHRDSVRCIEAYGDRLVSGSYDCTARVWSLLTGECLLILQGHFQQIYSIAFNGEYIITGSLDSTCRLWSPVTGACLATLQGHTQLVGQLQLSGDSLMTGGGDGFMYLWNLRTFECQYRVQAHDQSVTSLCFDPKRIVTGGNDGAVKLWDRQTGKFIRLLTKTDAAIWRVAICEERVVICMQKNGRTAMEVMCFDSEVPILPPPPPVSQSGSGGIGGTNGGHLMSGGGSGDGSGSNRSSGLYSSGMSMPTAASVQHEVQSTIMPPRLWGV</sequence>
<protein>
    <recommendedName>
        <fullName evidence="6">F-box domain-containing protein</fullName>
    </recommendedName>
</protein>
<feature type="compositionally biased region" description="Low complexity" evidence="5">
    <location>
        <begin position="159"/>
        <end position="177"/>
    </location>
</feature>
<evidence type="ECO:0000256" key="1">
    <source>
        <dbReference type="ARBA" id="ARBA00022574"/>
    </source>
</evidence>
<feature type="compositionally biased region" description="Low complexity" evidence="5">
    <location>
        <begin position="852"/>
        <end position="865"/>
    </location>
</feature>
<feature type="repeat" description="WD" evidence="3">
    <location>
        <begin position="458"/>
        <end position="504"/>
    </location>
</feature>
<dbReference type="InterPro" id="IPR019775">
    <property type="entry name" value="WD40_repeat_CS"/>
</dbReference>
<feature type="compositionally biased region" description="Low complexity" evidence="5">
    <location>
        <begin position="258"/>
        <end position="280"/>
    </location>
</feature>
<feature type="region of interest" description="Disordered" evidence="5">
    <location>
        <begin position="823"/>
        <end position="865"/>
    </location>
</feature>
<dbReference type="PROSITE" id="PS50082">
    <property type="entry name" value="WD_REPEATS_2"/>
    <property type="match status" value="6"/>
</dbReference>
<dbReference type="PRINTS" id="PR00320">
    <property type="entry name" value="GPROTEINBRPT"/>
</dbReference>
<feature type="repeat" description="WD" evidence="3">
    <location>
        <begin position="618"/>
        <end position="657"/>
    </location>
</feature>
<dbReference type="PANTHER" id="PTHR19848">
    <property type="entry name" value="WD40 REPEAT PROTEIN"/>
    <property type="match status" value="1"/>
</dbReference>
<dbReference type="SUPFAM" id="SSF81383">
    <property type="entry name" value="F-box domain"/>
    <property type="match status" value="1"/>
</dbReference>
<feature type="region of interest" description="Disordered" evidence="5">
    <location>
        <begin position="524"/>
        <end position="546"/>
    </location>
</feature>
<accession>A0ABQ7KCX6</accession>
<feature type="compositionally biased region" description="Gly residues" evidence="5">
    <location>
        <begin position="829"/>
        <end position="851"/>
    </location>
</feature>
<dbReference type="Pfam" id="PF12937">
    <property type="entry name" value="F-box-like"/>
    <property type="match status" value="1"/>
</dbReference>
<dbReference type="SMART" id="SM00320">
    <property type="entry name" value="WD40"/>
    <property type="match status" value="7"/>
</dbReference>
<evidence type="ECO:0000256" key="3">
    <source>
        <dbReference type="PROSITE-ProRule" id="PRU00221"/>
    </source>
</evidence>
<evidence type="ECO:0000313" key="7">
    <source>
        <dbReference type="EMBL" id="KAG0295421.1"/>
    </source>
</evidence>
<keyword evidence="8" id="KW-1185">Reference proteome</keyword>
<dbReference type="InterPro" id="IPR015943">
    <property type="entry name" value="WD40/YVTN_repeat-like_dom_sf"/>
</dbReference>
<feature type="region of interest" description="Disordered" evidence="5">
    <location>
        <begin position="565"/>
        <end position="586"/>
    </location>
</feature>
<dbReference type="InterPro" id="IPR001680">
    <property type="entry name" value="WD40_rpt"/>
</dbReference>
<dbReference type="PANTHER" id="PTHR19848:SF8">
    <property type="entry name" value="F-BOX AND WD REPEAT DOMAIN CONTAINING 7"/>
    <property type="match status" value="1"/>
</dbReference>
<evidence type="ECO:0000259" key="6">
    <source>
        <dbReference type="PROSITE" id="PS50181"/>
    </source>
</evidence>
<dbReference type="PROSITE" id="PS50294">
    <property type="entry name" value="WD_REPEATS_REGION"/>
    <property type="match status" value="4"/>
</dbReference>
<feature type="repeat" description="WD" evidence="3">
    <location>
        <begin position="596"/>
        <end position="617"/>
    </location>
</feature>
<dbReference type="Proteomes" id="UP001194696">
    <property type="component" value="Unassembled WGS sequence"/>
</dbReference>
<dbReference type="EMBL" id="JAAAIM010000085">
    <property type="protein sequence ID" value="KAG0295421.1"/>
    <property type="molecule type" value="Genomic_DNA"/>
</dbReference>
<feature type="repeat" description="WD" evidence="3">
    <location>
        <begin position="658"/>
        <end position="697"/>
    </location>
</feature>
<dbReference type="InterPro" id="IPR001810">
    <property type="entry name" value="F-box_dom"/>
</dbReference>
<name>A0ABQ7KCX6_9FUNG</name>
<dbReference type="InterPro" id="IPR036322">
    <property type="entry name" value="WD40_repeat_dom_sf"/>
</dbReference>
<gene>
    <name evidence="7" type="ORF">BGZ96_011794</name>
</gene>
<dbReference type="CDD" id="cd00200">
    <property type="entry name" value="WD40"/>
    <property type="match status" value="1"/>
</dbReference>
<dbReference type="SMART" id="SM00256">
    <property type="entry name" value="FBOX"/>
    <property type="match status" value="1"/>
</dbReference>
<feature type="coiled-coil region" evidence="4">
    <location>
        <begin position="352"/>
        <end position="389"/>
    </location>
</feature>
<evidence type="ECO:0000313" key="8">
    <source>
        <dbReference type="Proteomes" id="UP001194696"/>
    </source>
</evidence>
<reference evidence="7 8" key="1">
    <citation type="journal article" date="2020" name="Fungal Divers.">
        <title>Resolving the Mortierellaceae phylogeny through synthesis of multi-gene phylogenetics and phylogenomics.</title>
        <authorList>
            <person name="Vandepol N."/>
            <person name="Liber J."/>
            <person name="Desiro A."/>
            <person name="Na H."/>
            <person name="Kennedy M."/>
            <person name="Barry K."/>
            <person name="Grigoriev I.V."/>
            <person name="Miller A.N."/>
            <person name="O'Donnell K."/>
            <person name="Stajich J.E."/>
            <person name="Bonito G."/>
        </authorList>
    </citation>
    <scope>NUCLEOTIDE SEQUENCE [LARGE SCALE GENOMIC DNA]</scope>
    <source>
        <strain evidence="7 8">AD045</strain>
    </source>
</reference>